<accession>A0A5M3MVU5</accession>
<proteinExistence type="predicted"/>
<dbReference type="GeneID" id="19199631"/>
<name>A0A5M3MVU5_CONPW</name>
<comment type="caution">
    <text evidence="1">The sequence shown here is derived from an EMBL/GenBank/DDBJ whole genome shotgun (WGS) entry which is preliminary data.</text>
</comment>
<evidence type="ECO:0000313" key="2">
    <source>
        <dbReference type="Proteomes" id="UP000053558"/>
    </source>
</evidence>
<dbReference type="EMBL" id="JH711576">
    <property type="protein sequence ID" value="EIW83170.1"/>
    <property type="molecule type" value="Genomic_DNA"/>
</dbReference>
<gene>
    <name evidence="1" type="ORF">CONPUDRAFT_121633</name>
</gene>
<dbReference type="AlphaFoldDB" id="A0A5M3MVU5"/>
<evidence type="ECO:0000313" key="1">
    <source>
        <dbReference type="EMBL" id="EIW83170.1"/>
    </source>
</evidence>
<dbReference type="RefSeq" id="XP_007767004.1">
    <property type="nucleotide sequence ID" value="XM_007768814.1"/>
</dbReference>
<reference evidence="2" key="1">
    <citation type="journal article" date="2012" name="Science">
        <title>The Paleozoic origin of enzymatic lignin decomposition reconstructed from 31 fungal genomes.</title>
        <authorList>
            <person name="Floudas D."/>
            <person name="Binder M."/>
            <person name="Riley R."/>
            <person name="Barry K."/>
            <person name="Blanchette R.A."/>
            <person name="Henrissat B."/>
            <person name="Martinez A.T."/>
            <person name="Otillar R."/>
            <person name="Spatafora J.W."/>
            <person name="Yadav J.S."/>
            <person name="Aerts A."/>
            <person name="Benoit I."/>
            <person name="Boyd A."/>
            <person name="Carlson A."/>
            <person name="Copeland A."/>
            <person name="Coutinho P.M."/>
            <person name="de Vries R.P."/>
            <person name="Ferreira P."/>
            <person name="Findley K."/>
            <person name="Foster B."/>
            <person name="Gaskell J."/>
            <person name="Glotzer D."/>
            <person name="Gorecki P."/>
            <person name="Heitman J."/>
            <person name="Hesse C."/>
            <person name="Hori C."/>
            <person name="Igarashi K."/>
            <person name="Jurgens J.A."/>
            <person name="Kallen N."/>
            <person name="Kersten P."/>
            <person name="Kohler A."/>
            <person name="Kuees U."/>
            <person name="Kumar T.K.A."/>
            <person name="Kuo A."/>
            <person name="LaButti K."/>
            <person name="Larrondo L.F."/>
            <person name="Lindquist E."/>
            <person name="Ling A."/>
            <person name="Lombard V."/>
            <person name="Lucas S."/>
            <person name="Lundell T."/>
            <person name="Martin R."/>
            <person name="McLaughlin D.J."/>
            <person name="Morgenstern I."/>
            <person name="Morin E."/>
            <person name="Murat C."/>
            <person name="Nagy L.G."/>
            <person name="Nolan M."/>
            <person name="Ohm R.A."/>
            <person name="Patyshakuliyeva A."/>
            <person name="Rokas A."/>
            <person name="Ruiz-Duenas F.J."/>
            <person name="Sabat G."/>
            <person name="Salamov A."/>
            <person name="Samejima M."/>
            <person name="Schmutz J."/>
            <person name="Slot J.C."/>
            <person name="St John F."/>
            <person name="Stenlid J."/>
            <person name="Sun H."/>
            <person name="Sun S."/>
            <person name="Syed K."/>
            <person name="Tsang A."/>
            <person name="Wiebenga A."/>
            <person name="Young D."/>
            <person name="Pisabarro A."/>
            <person name="Eastwood D.C."/>
            <person name="Martin F."/>
            <person name="Cullen D."/>
            <person name="Grigoriev I.V."/>
            <person name="Hibbett D.S."/>
        </authorList>
    </citation>
    <scope>NUCLEOTIDE SEQUENCE [LARGE SCALE GENOMIC DNA]</scope>
    <source>
        <strain evidence="2">RWD-64-598 SS2</strain>
    </source>
</reference>
<sequence length="322" mass="35172">MPEYSTSLGCIDAPYQYMGSNTTFVVPIGDHRRLAFLILGTALGTLTLVEGTADSAEVVYDVSLRRSDTDSFDDISLVSDEQGQFTIKTPSVKTSGCMRYDIVAYLPRNLRSIDITSDSVMQLRFPEFGGHSLSSITRARLDSIAINLRSSADQLNMFLPTLALQATQTYIDIHRGWLIGDLSLGDHTELRTQRGDAVTALRVVPSPSPTPLLARIHDVSLVAVTGTGPMNITYAREAGAPHRRIDSTHVSERGGDLYLTYDDAKFSGVIDFFAKSYSTNGLQWTSRSEAESRLGELRWAGSKDGDDTLSVSSPGGWVGLYM</sequence>
<dbReference type="OrthoDB" id="2991206at2759"/>
<dbReference type="KEGG" id="cput:CONPUDRAFT_121633"/>
<keyword evidence="2" id="KW-1185">Reference proteome</keyword>
<organism evidence="1 2">
    <name type="scientific">Coniophora puteana (strain RWD-64-598)</name>
    <name type="common">Brown rot fungus</name>
    <dbReference type="NCBI Taxonomy" id="741705"/>
    <lineage>
        <taxon>Eukaryota</taxon>
        <taxon>Fungi</taxon>
        <taxon>Dikarya</taxon>
        <taxon>Basidiomycota</taxon>
        <taxon>Agaricomycotina</taxon>
        <taxon>Agaricomycetes</taxon>
        <taxon>Agaricomycetidae</taxon>
        <taxon>Boletales</taxon>
        <taxon>Coniophorineae</taxon>
        <taxon>Coniophoraceae</taxon>
        <taxon>Coniophora</taxon>
    </lineage>
</organism>
<protein>
    <submittedName>
        <fullName evidence="1">Uncharacterized protein</fullName>
    </submittedName>
</protein>
<dbReference type="Proteomes" id="UP000053558">
    <property type="component" value="Unassembled WGS sequence"/>
</dbReference>
<dbReference type="OMA" id="CGLFWKA"/>